<name>A0A0K0DKG9_ANGCA</name>
<dbReference type="Proteomes" id="UP000035642">
    <property type="component" value="Unassembled WGS sequence"/>
</dbReference>
<dbReference type="AlphaFoldDB" id="A0A0K0DKG9"/>
<evidence type="ECO:0000313" key="1">
    <source>
        <dbReference type="Proteomes" id="UP000035642"/>
    </source>
</evidence>
<keyword evidence="1" id="KW-1185">Reference proteome</keyword>
<reference evidence="2" key="2">
    <citation type="submission" date="2017-02" db="UniProtKB">
        <authorList>
            <consortium name="WormBaseParasite"/>
        </authorList>
    </citation>
    <scope>IDENTIFICATION</scope>
</reference>
<proteinExistence type="predicted"/>
<sequence>LTNHFLNCFPLVFGRKLKKFRCDGGWPLSAWHYFVETGVVTGELYGTKNACRPYEILPCSIHKNETFYRNCIQEVDTPDCKTTCQAGYPIFYDDDKTYGKKDFVQCSELSACHSKGNYDLWTSGRSFHCTRRLLSL</sequence>
<dbReference type="WBParaSite" id="ACAC_0001200501-mRNA-1">
    <property type="protein sequence ID" value="ACAC_0001200501-mRNA-1"/>
    <property type="gene ID" value="ACAC_0001200501"/>
</dbReference>
<dbReference type="Gene3D" id="3.90.70.10">
    <property type="entry name" value="Cysteine proteinases"/>
    <property type="match status" value="1"/>
</dbReference>
<organism evidence="1 2">
    <name type="scientific">Angiostrongylus cantonensis</name>
    <name type="common">Rat lungworm</name>
    <dbReference type="NCBI Taxonomy" id="6313"/>
    <lineage>
        <taxon>Eukaryota</taxon>
        <taxon>Metazoa</taxon>
        <taxon>Ecdysozoa</taxon>
        <taxon>Nematoda</taxon>
        <taxon>Chromadorea</taxon>
        <taxon>Rhabditida</taxon>
        <taxon>Rhabditina</taxon>
        <taxon>Rhabditomorpha</taxon>
        <taxon>Strongyloidea</taxon>
        <taxon>Metastrongylidae</taxon>
        <taxon>Angiostrongylus</taxon>
    </lineage>
</organism>
<dbReference type="SUPFAM" id="SSF54001">
    <property type="entry name" value="Cysteine proteinases"/>
    <property type="match status" value="1"/>
</dbReference>
<dbReference type="InterPro" id="IPR038765">
    <property type="entry name" value="Papain-like_cys_pep_sf"/>
</dbReference>
<evidence type="ECO:0000313" key="2">
    <source>
        <dbReference type="WBParaSite" id="ACAC_0001200501-mRNA-1"/>
    </source>
</evidence>
<reference evidence="1" key="1">
    <citation type="submission" date="2012-09" db="EMBL/GenBank/DDBJ databases">
        <authorList>
            <person name="Martin A.A."/>
        </authorList>
    </citation>
    <scope>NUCLEOTIDE SEQUENCE</scope>
</reference>
<dbReference type="STRING" id="6313.A0A0K0DKG9"/>
<protein>
    <submittedName>
        <fullName evidence="2">Pept_C1 domain-containing protein</fullName>
    </submittedName>
</protein>
<accession>A0A0K0DKG9</accession>